<feature type="region of interest" description="Disordered" evidence="1">
    <location>
        <begin position="87"/>
        <end position="112"/>
    </location>
</feature>
<dbReference type="SUPFAM" id="SSF64376">
    <property type="entry name" value="YlxR-like"/>
    <property type="match status" value="1"/>
</dbReference>
<reference evidence="3 4" key="1">
    <citation type="submission" date="2016-11" db="EMBL/GenBank/DDBJ databases">
        <authorList>
            <person name="Jaros S."/>
            <person name="Januszkiewicz K."/>
            <person name="Wedrychowicz H."/>
        </authorList>
    </citation>
    <scope>NUCLEOTIDE SEQUENCE [LARGE SCALE GENOMIC DNA]</scope>
    <source>
        <strain evidence="3 4">DSM 45627</strain>
    </source>
</reference>
<dbReference type="InterPro" id="IPR007393">
    <property type="entry name" value="YlxR_dom"/>
</dbReference>
<dbReference type="STRING" id="1206085.SAMN05443575_2712"/>
<feature type="domain" description="YlxR" evidence="2">
    <location>
        <begin position="5"/>
        <end position="83"/>
    </location>
</feature>
<dbReference type="PANTHER" id="PTHR34215:SF1">
    <property type="entry name" value="YLXR DOMAIN-CONTAINING PROTEIN"/>
    <property type="match status" value="1"/>
</dbReference>
<keyword evidence="4" id="KW-1185">Reference proteome</keyword>
<accession>A0A1M5MGB8</accession>
<sequence>MNPERTCIGCRTRAGAAELLRVVVAPEATGRGAEPHAHAVRCVVPDPRRRMPGRGAWVHPVPACVELAQRRRAFERALRVPVPIDPAPVGEYVAGTEDGSDTGTPPVAHRRR</sequence>
<dbReference type="InterPro" id="IPR035931">
    <property type="entry name" value="YlxR-like_sf"/>
</dbReference>
<dbReference type="PANTHER" id="PTHR34215">
    <property type="entry name" value="BLL0784 PROTEIN"/>
    <property type="match status" value="1"/>
</dbReference>
<dbReference type="Gene3D" id="3.30.1230.10">
    <property type="entry name" value="YlxR-like"/>
    <property type="match status" value="1"/>
</dbReference>
<protein>
    <recommendedName>
        <fullName evidence="2">YlxR domain-containing protein</fullName>
    </recommendedName>
</protein>
<evidence type="ECO:0000313" key="3">
    <source>
        <dbReference type="EMBL" id="SHG75919.1"/>
    </source>
</evidence>
<proteinExistence type="predicted"/>
<dbReference type="EMBL" id="FQVU01000003">
    <property type="protein sequence ID" value="SHG75919.1"/>
    <property type="molecule type" value="Genomic_DNA"/>
</dbReference>
<evidence type="ECO:0000256" key="1">
    <source>
        <dbReference type="SAM" id="MobiDB-lite"/>
    </source>
</evidence>
<dbReference type="Proteomes" id="UP000186132">
    <property type="component" value="Unassembled WGS sequence"/>
</dbReference>
<evidence type="ECO:0000313" key="4">
    <source>
        <dbReference type="Proteomes" id="UP000186132"/>
    </source>
</evidence>
<organism evidence="3 4">
    <name type="scientific">Jatrophihabitans endophyticus</name>
    <dbReference type="NCBI Taxonomy" id="1206085"/>
    <lineage>
        <taxon>Bacteria</taxon>
        <taxon>Bacillati</taxon>
        <taxon>Actinomycetota</taxon>
        <taxon>Actinomycetes</taxon>
        <taxon>Jatrophihabitantales</taxon>
        <taxon>Jatrophihabitantaceae</taxon>
        <taxon>Jatrophihabitans</taxon>
    </lineage>
</organism>
<name>A0A1M5MGB8_9ACTN</name>
<gene>
    <name evidence="3" type="ORF">SAMN05443575_2712</name>
</gene>
<evidence type="ECO:0000259" key="2">
    <source>
        <dbReference type="Pfam" id="PF04296"/>
    </source>
</evidence>
<dbReference type="InterPro" id="IPR037465">
    <property type="entry name" value="YlxR"/>
</dbReference>
<dbReference type="Pfam" id="PF04296">
    <property type="entry name" value="YlxR"/>
    <property type="match status" value="1"/>
</dbReference>
<dbReference type="CDD" id="cd00279">
    <property type="entry name" value="YlxR"/>
    <property type="match status" value="1"/>
</dbReference>
<dbReference type="AlphaFoldDB" id="A0A1M5MGB8"/>